<dbReference type="EMBL" id="CAADEX010000039">
    <property type="protein sequence ID" value="VFJ52615.1"/>
    <property type="molecule type" value="Genomic_DNA"/>
</dbReference>
<dbReference type="InterPro" id="IPR017941">
    <property type="entry name" value="Rieske_2Fe-2S"/>
</dbReference>
<dbReference type="Gene3D" id="2.102.10.10">
    <property type="entry name" value="Rieske [2Fe-2S] iron-sulphur domain"/>
    <property type="match status" value="1"/>
</dbReference>
<dbReference type="AlphaFoldDB" id="A0A450SHH1"/>
<dbReference type="PANTHER" id="PTHR21496:SF23">
    <property type="entry name" value="3-PHENYLPROPIONATE_CINNAMIC ACID DIOXYGENASE FERREDOXIN SUBUNIT"/>
    <property type="match status" value="1"/>
</dbReference>
<keyword evidence="4" id="KW-0411">Iron-sulfur</keyword>
<dbReference type="PROSITE" id="PS51296">
    <property type="entry name" value="RIESKE"/>
    <property type="match status" value="1"/>
</dbReference>
<dbReference type="CDD" id="cd03528">
    <property type="entry name" value="Rieske_RO_ferredoxin"/>
    <property type="match status" value="1"/>
</dbReference>
<evidence type="ECO:0000313" key="7">
    <source>
        <dbReference type="EMBL" id="VFJ52615.1"/>
    </source>
</evidence>
<dbReference type="GO" id="GO:0051213">
    <property type="term" value="F:dioxygenase activity"/>
    <property type="evidence" value="ECO:0007669"/>
    <property type="project" value="UniProtKB-KW"/>
</dbReference>
<dbReference type="GO" id="GO:0046872">
    <property type="term" value="F:metal ion binding"/>
    <property type="evidence" value="ECO:0007669"/>
    <property type="project" value="UniProtKB-KW"/>
</dbReference>
<organism evidence="7">
    <name type="scientific">Candidatus Kentrum sp. DK</name>
    <dbReference type="NCBI Taxonomy" id="2126562"/>
    <lineage>
        <taxon>Bacteria</taxon>
        <taxon>Pseudomonadati</taxon>
        <taxon>Pseudomonadota</taxon>
        <taxon>Gammaproteobacteria</taxon>
        <taxon>Candidatus Kentrum</taxon>
    </lineage>
</organism>
<name>A0A450SHH1_9GAMM</name>
<keyword evidence="3" id="KW-0408">Iron</keyword>
<dbReference type="Pfam" id="PF00355">
    <property type="entry name" value="Rieske"/>
    <property type="match status" value="1"/>
</dbReference>
<gene>
    <name evidence="7" type="ORF">BECKDK2373B_GA0170837_103915</name>
    <name evidence="6" type="ORF">BECKDK2373C_GA0170839_101011</name>
</gene>
<keyword evidence="2" id="KW-0479">Metal-binding</keyword>
<dbReference type="PANTHER" id="PTHR21496">
    <property type="entry name" value="FERREDOXIN-RELATED"/>
    <property type="match status" value="1"/>
</dbReference>
<accession>A0A450SHH1</accession>
<dbReference type="EMBL" id="CAADEY010000010">
    <property type="protein sequence ID" value="VFJ45064.1"/>
    <property type="molecule type" value="Genomic_DNA"/>
</dbReference>
<dbReference type="InterPro" id="IPR036922">
    <property type="entry name" value="Rieske_2Fe-2S_sf"/>
</dbReference>
<sequence>MKWITIAPVDDFAPNSSRTVTVEGTRIAVFNLNGEFHAMEGICTHEYKTLEGGTIEDGEVVCPWHGARFDIRTGEATCAPAYDPVDTFETRVEEGLVQVGWPDA</sequence>
<feature type="domain" description="Rieske" evidence="5">
    <location>
        <begin position="4"/>
        <end position="99"/>
    </location>
</feature>
<dbReference type="SUPFAM" id="SSF50022">
    <property type="entry name" value="ISP domain"/>
    <property type="match status" value="1"/>
</dbReference>
<evidence type="ECO:0000256" key="3">
    <source>
        <dbReference type="ARBA" id="ARBA00023004"/>
    </source>
</evidence>
<keyword evidence="7" id="KW-0223">Dioxygenase</keyword>
<proteinExistence type="predicted"/>
<evidence type="ECO:0000259" key="5">
    <source>
        <dbReference type="PROSITE" id="PS51296"/>
    </source>
</evidence>
<reference evidence="7" key="1">
    <citation type="submission" date="2019-02" db="EMBL/GenBank/DDBJ databases">
        <authorList>
            <person name="Gruber-Vodicka R. H."/>
            <person name="Seah K. B. B."/>
        </authorList>
    </citation>
    <scope>NUCLEOTIDE SEQUENCE</scope>
    <source>
        <strain evidence="6">BECK_DK161</strain>
        <strain evidence="7">BECK_DK47</strain>
    </source>
</reference>
<protein>
    <submittedName>
        <fullName evidence="7">3-phenylpropionate/trans-cinnamate dioxygenase ferredoxin subunit</fullName>
    </submittedName>
</protein>
<keyword evidence="7" id="KW-0560">Oxidoreductase</keyword>
<evidence type="ECO:0000313" key="6">
    <source>
        <dbReference type="EMBL" id="VFJ45064.1"/>
    </source>
</evidence>
<evidence type="ECO:0000256" key="2">
    <source>
        <dbReference type="ARBA" id="ARBA00022723"/>
    </source>
</evidence>
<keyword evidence="1" id="KW-0001">2Fe-2S</keyword>
<evidence type="ECO:0000256" key="4">
    <source>
        <dbReference type="ARBA" id="ARBA00023014"/>
    </source>
</evidence>
<evidence type="ECO:0000256" key="1">
    <source>
        <dbReference type="ARBA" id="ARBA00022714"/>
    </source>
</evidence>
<dbReference type="GO" id="GO:0051537">
    <property type="term" value="F:2 iron, 2 sulfur cluster binding"/>
    <property type="evidence" value="ECO:0007669"/>
    <property type="project" value="UniProtKB-KW"/>
</dbReference>